<dbReference type="GO" id="GO:0016020">
    <property type="term" value="C:membrane"/>
    <property type="evidence" value="ECO:0007669"/>
    <property type="project" value="UniProtKB-SubCell"/>
</dbReference>
<keyword evidence="3" id="KW-0812">Transmembrane</keyword>
<protein>
    <submittedName>
        <fullName evidence="6">Permease</fullName>
    </submittedName>
</protein>
<dbReference type="GO" id="GO:0055085">
    <property type="term" value="P:transmembrane transport"/>
    <property type="evidence" value="ECO:0007669"/>
    <property type="project" value="TreeGrafter"/>
</dbReference>
<dbReference type="Proteomes" id="UP000275368">
    <property type="component" value="Chromosome"/>
</dbReference>
<organism evidence="6 7">
    <name type="scientific">Paenibacillus baekrokdamisoli</name>
    <dbReference type="NCBI Taxonomy" id="1712516"/>
    <lineage>
        <taxon>Bacteria</taxon>
        <taxon>Bacillati</taxon>
        <taxon>Bacillota</taxon>
        <taxon>Bacilli</taxon>
        <taxon>Bacillales</taxon>
        <taxon>Paenibacillaceae</taxon>
        <taxon>Paenibacillus</taxon>
    </lineage>
</organism>
<dbReference type="RefSeq" id="WP_125658048.1">
    <property type="nucleotide sequence ID" value="NZ_AP019308.1"/>
</dbReference>
<comment type="similarity">
    <text evidence="2">Belongs to the autoinducer-2 exporter (AI-2E) (TC 2.A.86) family.</text>
</comment>
<evidence type="ECO:0000256" key="2">
    <source>
        <dbReference type="ARBA" id="ARBA00009773"/>
    </source>
</evidence>
<dbReference type="NCBIfam" id="TIGR02872">
    <property type="entry name" value="spore_ytvI"/>
    <property type="match status" value="1"/>
</dbReference>
<sequence>MDRVVWKRIGRSMLVLVGIALLILAIIYVTPLVYPFIIGWLLAYFINPVVNMLNRKLKIPRWLGVSFTLLLFVSALLTIVTAMVTRIVVEIIHLSKSLNSTIEWWRVHFQSLVASPNIQDLISKVNDFYQNNPNYQETINARISSTANLLAQTSTYVITFILNGVINLISSLPNVATIMVVVMLAAFFIGKDWHRHLFRMKDWFPEGIRKSTTAVWSDLQKALFGYFRAQFIMISITAVVVIIGLLILRVDYAISIGLLIGLVDLLPYLGVGAAMVPWIAFTFIYGDVSLGIGLSILYGVILITRQILEPKVLASSVGLDPLPTLIAMFVGLKLFGVLGLIIGPVSLVILSAIHRANVFKDIYSFVMRGPR</sequence>
<dbReference type="PANTHER" id="PTHR21716:SF68">
    <property type="entry name" value="TRANSPORT PROTEIN YTVI-RELATED"/>
    <property type="match status" value="1"/>
</dbReference>
<reference evidence="6 7" key="1">
    <citation type="submission" date="2018-11" db="EMBL/GenBank/DDBJ databases">
        <title>Complete genome sequence of Paenibacillus baekrokdamisoli strain KCTC 33723.</title>
        <authorList>
            <person name="Kang S.W."/>
            <person name="Lee K.C."/>
            <person name="Kim K.K."/>
            <person name="Kim J.S."/>
            <person name="Kim D.S."/>
            <person name="Ko S.H."/>
            <person name="Yang S.H."/>
            <person name="Lee J.S."/>
        </authorList>
    </citation>
    <scope>NUCLEOTIDE SEQUENCE [LARGE SCALE GENOMIC DNA]</scope>
    <source>
        <strain evidence="6 7">KCTC 33723</strain>
    </source>
</reference>
<comment type="subcellular location">
    <subcellularLocation>
        <location evidence="1">Membrane</location>
        <topology evidence="1">Multi-pass membrane protein</topology>
    </subcellularLocation>
</comment>
<dbReference type="AlphaFoldDB" id="A0A3G9JEU1"/>
<dbReference type="KEGG" id="pbk:Back11_28240"/>
<dbReference type="InterPro" id="IPR014227">
    <property type="entry name" value="YtvI-like"/>
</dbReference>
<keyword evidence="4" id="KW-1133">Transmembrane helix</keyword>
<evidence type="ECO:0000256" key="1">
    <source>
        <dbReference type="ARBA" id="ARBA00004141"/>
    </source>
</evidence>
<dbReference type="PANTHER" id="PTHR21716">
    <property type="entry name" value="TRANSMEMBRANE PROTEIN"/>
    <property type="match status" value="1"/>
</dbReference>
<dbReference type="OrthoDB" id="9774361at2"/>
<dbReference type="Pfam" id="PF01594">
    <property type="entry name" value="AI-2E_transport"/>
    <property type="match status" value="1"/>
</dbReference>
<evidence type="ECO:0000256" key="5">
    <source>
        <dbReference type="ARBA" id="ARBA00023136"/>
    </source>
</evidence>
<dbReference type="EMBL" id="AP019308">
    <property type="protein sequence ID" value="BBH21479.1"/>
    <property type="molecule type" value="Genomic_DNA"/>
</dbReference>
<evidence type="ECO:0000256" key="4">
    <source>
        <dbReference type="ARBA" id="ARBA00022989"/>
    </source>
</evidence>
<name>A0A3G9JEU1_9BACL</name>
<keyword evidence="5" id="KW-0472">Membrane</keyword>
<evidence type="ECO:0000313" key="6">
    <source>
        <dbReference type="EMBL" id="BBH21479.1"/>
    </source>
</evidence>
<dbReference type="InterPro" id="IPR002549">
    <property type="entry name" value="AI-2E-like"/>
</dbReference>
<keyword evidence="7" id="KW-1185">Reference proteome</keyword>
<accession>A0A3G9JEU1</accession>
<evidence type="ECO:0000256" key="3">
    <source>
        <dbReference type="ARBA" id="ARBA00022692"/>
    </source>
</evidence>
<gene>
    <name evidence="6" type="ORF">Back11_28240</name>
</gene>
<proteinExistence type="inferred from homology"/>
<evidence type="ECO:0000313" key="7">
    <source>
        <dbReference type="Proteomes" id="UP000275368"/>
    </source>
</evidence>